<protein>
    <submittedName>
        <fullName evidence="3">Oxidoreductase, aldo/keto reductase family protein</fullName>
    </submittedName>
</protein>
<accession>D7VRA7</accession>
<dbReference type="FunFam" id="3.20.20.100:FF:000004">
    <property type="entry name" value="Oxidoreductase, aldo/keto reductase"/>
    <property type="match status" value="1"/>
</dbReference>
<dbReference type="HOGENOM" id="CLU_023205_2_0_10"/>
<dbReference type="InterPro" id="IPR050523">
    <property type="entry name" value="AKR_Detox_Biosynth"/>
</dbReference>
<dbReference type="Proteomes" id="UP000006258">
    <property type="component" value="Unassembled WGS sequence"/>
</dbReference>
<dbReference type="Pfam" id="PF00248">
    <property type="entry name" value="Aldo_ket_red"/>
    <property type="match status" value="1"/>
</dbReference>
<dbReference type="GO" id="GO:0005829">
    <property type="term" value="C:cytosol"/>
    <property type="evidence" value="ECO:0007669"/>
    <property type="project" value="UniProtKB-ARBA"/>
</dbReference>
<dbReference type="AlphaFoldDB" id="D7VRA7"/>
<dbReference type="SUPFAM" id="SSF51430">
    <property type="entry name" value="NAD(P)-linked oxidoreductase"/>
    <property type="match status" value="1"/>
</dbReference>
<evidence type="ECO:0000313" key="3">
    <source>
        <dbReference type="EMBL" id="EFK56308.1"/>
    </source>
</evidence>
<dbReference type="eggNOG" id="COG0667">
    <property type="taxonomic scope" value="Bacteria"/>
</dbReference>
<name>D7VRA7_SPHSI</name>
<dbReference type="InterPro" id="IPR036812">
    <property type="entry name" value="NAD(P)_OxRdtase_dom_sf"/>
</dbReference>
<dbReference type="STRING" id="525373.HMPREF0766_13511"/>
<dbReference type="CDD" id="cd19081">
    <property type="entry name" value="AKR_AKR9C1"/>
    <property type="match status" value="1"/>
</dbReference>
<dbReference type="PRINTS" id="PR00069">
    <property type="entry name" value="ALDKETRDTASE"/>
</dbReference>
<sequence length="328" mass="37138">MYYNKAIAYMRKVRLGQSDLEIVPLVFGGNVFGWTLDEKQSFDILDAYLDKGFDAVDTSNQYSHWVPGNTGGESETIIGNWLKKNGNRDKIVLMTKVGGTFPGNPTPNTSKQHILEQVDVSLKRLQTDYIDLYQTHYDDESIPVEETLEAYEQLVKAGKVRWIGTSNMSAQRVLESIEVSEQQHWPRYQTLQPEYNLFSREKYETQYEQLSVEQQLGVLTYYSLASGFLTGKYKSDADFNQSARSEGVKKQYWNERGQRIVAALEEVADAYKTTSTAVALAWLIARPSVAAPIVSATKESHLEPFVSAVQLQLSPESMEKLDAASDWK</sequence>
<keyword evidence="1" id="KW-0560">Oxidoreductase</keyword>
<dbReference type="PANTHER" id="PTHR43364:SF6">
    <property type="entry name" value="OXIDOREDUCTASE-RELATED"/>
    <property type="match status" value="1"/>
</dbReference>
<evidence type="ECO:0000259" key="2">
    <source>
        <dbReference type="Pfam" id="PF00248"/>
    </source>
</evidence>
<evidence type="ECO:0000256" key="1">
    <source>
        <dbReference type="ARBA" id="ARBA00023002"/>
    </source>
</evidence>
<organism evidence="3 4">
    <name type="scientific">Sphingobacterium spiritivorum ATCC 33861</name>
    <dbReference type="NCBI Taxonomy" id="525373"/>
    <lineage>
        <taxon>Bacteria</taxon>
        <taxon>Pseudomonadati</taxon>
        <taxon>Bacteroidota</taxon>
        <taxon>Sphingobacteriia</taxon>
        <taxon>Sphingobacteriales</taxon>
        <taxon>Sphingobacteriaceae</taxon>
        <taxon>Sphingobacterium</taxon>
    </lineage>
</organism>
<dbReference type="GO" id="GO:0016491">
    <property type="term" value="F:oxidoreductase activity"/>
    <property type="evidence" value="ECO:0007669"/>
    <property type="project" value="UniProtKB-KW"/>
</dbReference>
<dbReference type="InterPro" id="IPR020471">
    <property type="entry name" value="AKR"/>
</dbReference>
<evidence type="ECO:0000313" key="4">
    <source>
        <dbReference type="Proteomes" id="UP000006258"/>
    </source>
</evidence>
<keyword evidence="4" id="KW-1185">Reference proteome</keyword>
<gene>
    <name evidence="3" type="primary">mocA</name>
    <name evidence="3" type="ORF">HMPREF0766_13511</name>
</gene>
<dbReference type="PANTHER" id="PTHR43364">
    <property type="entry name" value="NADH-SPECIFIC METHYLGLYOXAL REDUCTASE-RELATED"/>
    <property type="match status" value="1"/>
</dbReference>
<reference evidence="3" key="1">
    <citation type="submission" date="2010-07" db="EMBL/GenBank/DDBJ databases">
        <authorList>
            <person name="Muzny D."/>
            <person name="Qin X."/>
            <person name="Buhay C."/>
            <person name="Dugan-Rocha S."/>
            <person name="Ding Y."/>
            <person name="Chen G."/>
            <person name="Hawes A."/>
            <person name="Holder M."/>
            <person name="Jhangiani S."/>
            <person name="Johnson A."/>
            <person name="Khan Z."/>
            <person name="Li Z."/>
            <person name="Liu W."/>
            <person name="Liu X."/>
            <person name="Perez L."/>
            <person name="Shen H."/>
            <person name="Wang Q."/>
            <person name="Watt J."/>
            <person name="Xi L."/>
            <person name="Xin Y."/>
            <person name="Zhou J."/>
            <person name="Deng J."/>
            <person name="Jiang H."/>
            <person name="Liu Y."/>
            <person name="Qu J."/>
            <person name="Song X.-Z."/>
            <person name="Zhang L."/>
            <person name="Villasana D."/>
            <person name="Johnson A."/>
            <person name="Liu J."/>
            <person name="Liyanage D."/>
            <person name="Lorensuhewa L."/>
            <person name="Robinson T."/>
            <person name="Song A."/>
            <person name="Song B.-B."/>
            <person name="Dinh H."/>
            <person name="Thornton R."/>
            <person name="Coyle M."/>
            <person name="Francisco L."/>
            <person name="Jackson L."/>
            <person name="Javaid M."/>
            <person name="Korchina V."/>
            <person name="Kovar C."/>
            <person name="Mata R."/>
            <person name="Mathew T."/>
            <person name="Ngo R."/>
            <person name="Nguyen L."/>
            <person name="Nguyen N."/>
            <person name="Okwuonu G."/>
            <person name="Ongeri F."/>
            <person name="Pham C."/>
            <person name="Simmons D."/>
            <person name="Wilczek-Boney K."/>
            <person name="Hale W."/>
            <person name="Jakkamsetti A."/>
            <person name="Pham P."/>
            <person name="Ruth R."/>
            <person name="San Lucas F."/>
            <person name="Warren J."/>
            <person name="Zhang J."/>
            <person name="Zhao Z."/>
            <person name="Zhou C."/>
            <person name="Zhu D."/>
            <person name="Lee S."/>
            <person name="Bess C."/>
            <person name="Blankenburg K."/>
            <person name="Forbes L."/>
            <person name="Fu Q."/>
            <person name="Gubbala S."/>
            <person name="Hirani K."/>
            <person name="Jayaseelan J.C."/>
            <person name="Lara F."/>
            <person name="Munidasa M."/>
            <person name="Palculict T."/>
            <person name="Patil S."/>
            <person name="Pu L.-L."/>
            <person name="Saada N."/>
            <person name="Tang L."/>
            <person name="Weissenberger G."/>
            <person name="Zhu Y."/>
            <person name="Hemphill L."/>
            <person name="Shang Y."/>
            <person name="Youmans B."/>
            <person name="Ayvaz T."/>
            <person name="Ross M."/>
            <person name="Santibanez J."/>
            <person name="Aqrawi P."/>
            <person name="Gross S."/>
            <person name="Joshi V."/>
            <person name="Fowler G."/>
            <person name="Nazareth L."/>
            <person name="Reid J."/>
            <person name="Worley K."/>
            <person name="Petrosino J."/>
            <person name="Highlander S."/>
            <person name="Gibbs R."/>
        </authorList>
    </citation>
    <scope>NUCLEOTIDE SEQUENCE [LARGE SCALE GENOMIC DNA]</scope>
    <source>
        <strain evidence="3">ATCC 33861</strain>
    </source>
</reference>
<feature type="domain" description="NADP-dependent oxidoreductase" evidence="2">
    <location>
        <begin position="24"/>
        <end position="325"/>
    </location>
</feature>
<dbReference type="Gene3D" id="3.20.20.100">
    <property type="entry name" value="NADP-dependent oxidoreductase domain"/>
    <property type="match status" value="1"/>
</dbReference>
<proteinExistence type="predicted"/>
<dbReference type="EMBL" id="ACHA02000012">
    <property type="protein sequence ID" value="EFK56308.1"/>
    <property type="molecule type" value="Genomic_DNA"/>
</dbReference>
<comment type="caution">
    <text evidence="3">The sequence shown here is derived from an EMBL/GenBank/DDBJ whole genome shotgun (WGS) entry which is preliminary data.</text>
</comment>
<dbReference type="InterPro" id="IPR023210">
    <property type="entry name" value="NADP_OxRdtase_dom"/>
</dbReference>